<name>A0A249SMF6_9MOLU</name>
<dbReference type="Gene3D" id="3.20.20.80">
    <property type="entry name" value="Glycosidases"/>
    <property type="match status" value="1"/>
</dbReference>
<feature type="active site" description="Nucleophile" evidence="4">
    <location>
        <position position="384"/>
    </location>
</feature>
<dbReference type="GO" id="GO:0016052">
    <property type="term" value="P:carbohydrate catabolic process"/>
    <property type="evidence" value="ECO:0007669"/>
    <property type="project" value="TreeGrafter"/>
</dbReference>
<organism evidence="6 7">
    <name type="scientific">Mesoplasma chauliocola</name>
    <dbReference type="NCBI Taxonomy" id="216427"/>
    <lineage>
        <taxon>Bacteria</taxon>
        <taxon>Bacillati</taxon>
        <taxon>Mycoplasmatota</taxon>
        <taxon>Mollicutes</taxon>
        <taxon>Entomoplasmatales</taxon>
        <taxon>Entomoplasmataceae</taxon>
        <taxon>Mesoplasma</taxon>
    </lineage>
</organism>
<dbReference type="Pfam" id="PF00232">
    <property type="entry name" value="Glyco_hydro_1"/>
    <property type="match status" value="1"/>
</dbReference>
<gene>
    <name evidence="6" type="ORF">CK556_00250</name>
</gene>
<dbReference type="EMBL" id="CP023173">
    <property type="protein sequence ID" value="ASZ08798.1"/>
    <property type="molecule type" value="Genomic_DNA"/>
</dbReference>
<dbReference type="InterPro" id="IPR001360">
    <property type="entry name" value="Glyco_hydro_1"/>
</dbReference>
<dbReference type="InterPro" id="IPR018120">
    <property type="entry name" value="Glyco_hydro_1_AS"/>
</dbReference>
<dbReference type="FunFam" id="3.20.20.80:FF:000004">
    <property type="entry name" value="Beta-glucosidase 6-phospho-beta-glucosidase"/>
    <property type="match status" value="1"/>
</dbReference>
<dbReference type="RefSeq" id="WP_027875817.1">
    <property type="nucleotide sequence ID" value="NZ_CP023173.1"/>
</dbReference>
<proteinExistence type="inferred from homology"/>
<evidence type="ECO:0000256" key="2">
    <source>
        <dbReference type="ARBA" id="ARBA00022801"/>
    </source>
</evidence>
<evidence type="ECO:0000313" key="6">
    <source>
        <dbReference type="EMBL" id="ASZ08798.1"/>
    </source>
</evidence>
<dbReference type="STRING" id="1336232.GCA_000518825_00685"/>
<dbReference type="PRINTS" id="PR00131">
    <property type="entry name" value="GLHYDRLASE1"/>
</dbReference>
<dbReference type="SUPFAM" id="SSF51445">
    <property type="entry name" value="(Trans)glycosidases"/>
    <property type="match status" value="1"/>
</dbReference>
<dbReference type="PANTHER" id="PTHR10353">
    <property type="entry name" value="GLYCOSYL HYDROLASE"/>
    <property type="match status" value="1"/>
</dbReference>
<dbReference type="PROSITE" id="PS00572">
    <property type="entry name" value="GLYCOSYL_HYDROL_F1_1"/>
    <property type="match status" value="1"/>
</dbReference>
<dbReference type="AlphaFoldDB" id="A0A249SMF6"/>
<dbReference type="Proteomes" id="UP000232229">
    <property type="component" value="Chromosome"/>
</dbReference>
<comment type="similarity">
    <text evidence="1 5">Belongs to the glycosyl hydrolase 1 family.</text>
</comment>
<accession>A0A249SMF6</accession>
<keyword evidence="2 6" id="KW-0378">Hydrolase</keyword>
<dbReference type="GO" id="GO:0008422">
    <property type="term" value="F:beta-glucosidase activity"/>
    <property type="evidence" value="ECO:0007669"/>
    <property type="project" value="TreeGrafter"/>
</dbReference>
<dbReference type="InterPro" id="IPR017853">
    <property type="entry name" value="GH"/>
</dbReference>
<keyword evidence="3" id="KW-0326">Glycosidase</keyword>
<evidence type="ECO:0000256" key="4">
    <source>
        <dbReference type="PROSITE-ProRule" id="PRU10055"/>
    </source>
</evidence>
<dbReference type="GO" id="GO:0005829">
    <property type="term" value="C:cytosol"/>
    <property type="evidence" value="ECO:0007669"/>
    <property type="project" value="TreeGrafter"/>
</dbReference>
<evidence type="ECO:0000256" key="1">
    <source>
        <dbReference type="ARBA" id="ARBA00010838"/>
    </source>
</evidence>
<evidence type="ECO:0000256" key="5">
    <source>
        <dbReference type="RuleBase" id="RU003690"/>
    </source>
</evidence>
<dbReference type="KEGG" id="mchc:CK556_00250"/>
<reference evidence="6 7" key="1">
    <citation type="submission" date="2017-08" db="EMBL/GenBank/DDBJ databases">
        <title>Complete Genome Sequence of Mesoplasma chauliocola.</title>
        <authorList>
            <person name="Knight T.F.Jr."/>
            <person name="Citino T."/>
        </authorList>
    </citation>
    <scope>NUCLEOTIDE SEQUENCE [LARGE SCALE GENOMIC DNA]</scope>
    <source>
        <strain evidence="6 7">CHPA-2</strain>
    </source>
</reference>
<sequence length="483" mass="56571">MKFIKKDFLWGGATSASQVEGAYDVDGKSLTIAEMRPFNPNLDRKSVHELNNYTRKDYEKSIENKERLHYPKRIGIDFYHRYKEDIALFKEAGMNIYRMSIAWSRIFPNGDEKEPNKQGLKFYKEVFEECKKNGMEVMLTIQHYDVPYPIAKKYGGWSNKQVINLFVKFATVIMKEYKDLVKYWLPFNEINVAPLAPTTGLGIFRENFSSEKEYMNAAYQGLHNQFYAQAKVIEIAKTISSNIKMGCMVANMTTYSSDCNPVNIWENLSSQQMQRYFYYDVMLKGEYPTYSKRYFEEKGIKFEATPEELKVIKENNVEYITFSYYMTSTVSKELKDAAGGNLMLGGKNPFLKATEWGWQIDPIGLRITLNQLWDRYQVPLFISENGIGVVEQLDKNKTVEDDYRIEYLAKHFEQINEAIKDGVDVFGYTMWTPIDVVSLSTNEMSKRYGLIFVDYDDYHKGTGDRFKKKSFTWFQEFMKTKEL</sequence>
<keyword evidence="7" id="KW-1185">Reference proteome</keyword>
<evidence type="ECO:0000313" key="7">
    <source>
        <dbReference type="Proteomes" id="UP000232229"/>
    </source>
</evidence>
<evidence type="ECO:0000256" key="3">
    <source>
        <dbReference type="ARBA" id="ARBA00023295"/>
    </source>
</evidence>
<dbReference type="PANTHER" id="PTHR10353:SF122">
    <property type="entry name" value="6-PHOSPHO-BETA-GLUCOSIDASE ASCB-RELATED"/>
    <property type="match status" value="1"/>
</dbReference>
<protein>
    <submittedName>
        <fullName evidence="6">Glycoside hydrolase family 1 protein</fullName>
    </submittedName>
</protein>